<comment type="caution">
    <text evidence="1">The sequence shown here is derived from an EMBL/GenBank/DDBJ whole genome shotgun (WGS) entry which is preliminary data.</text>
</comment>
<evidence type="ECO:0000313" key="1">
    <source>
        <dbReference type="EMBL" id="PSF35302.1"/>
    </source>
</evidence>
<dbReference type="Proteomes" id="UP000239001">
    <property type="component" value="Unassembled WGS sequence"/>
</dbReference>
<dbReference type="AlphaFoldDB" id="A0A2T1LUR1"/>
<name>A0A2T1LUR1_9CHRO</name>
<reference evidence="1 2" key="1">
    <citation type="submission" date="2018-03" db="EMBL/GenBank/DDBJ databases">
        <title>The ancient ancestry and fast evolution of plastids.</title>
        <authorList>
            <person name="Moore K.R."/>
            <person name="Magnabosco C."/>
            <person name="Momper L."/>
            <person name="Gold D.A."/>
            <person name="Bosak T."/>
            <person name="Fournier G.P."/>
        </authorList>
    </citation>
    <scope>NUCLEOTIDE SEQUENCE [LARGE SCALE GENOMIC DNA]</scope>
    <source>
        <strain evidence="1 2">CCALA 016</strain>
    </source>
</reference>
<dbReference type="Pfam" id="PF11165">
    <property type="entry name" value="DUF2949"/>
    <property type="match status" value="1"/>
</dbReference>
<dbReference type="EMBL" id="PXOH01000021">
    <property type="protein sequence ID" value="PSF35302.1"/>
    <property type="molecule type" value="Genomic_DNA"/>
</dbReference>
<reference evidence="1 2" key="2">
    <citation type="submission" date="2018-03" db="EMBL/GenBank/DDBJ databases">
        <authorList>
            <person name="Keele B.F."/>
        </authorList>
    </citation>
    <scope>NUCLEOTIDE SEQUENCE [LARGE SCALE GENOMIC DNA]</scope>
    <source>
        <strain evidence="1 2">CCALA 016</strain>
    </source>
</reference>
<gene>
    <name evidence="1" type="ORF">C7H19_17235</name>
</gene>
<keyword evidence="2" id="KW-1185">Reference proteome</keyword>
<dbReference type="RefSeq" id="WP_106458162.1">
    <property type="nucleotide sequence ID" value="NZ_PXOH01000021.1"/>
</dbReference>
<dbReference type="OrthoDB" id="433602at2"/>
<protein>
    <submittedName>
        <fullName evidence="1">DUF2949 domain-containing protein</fullName>
    </submittedName>
</protein>
<dbReference type="InterPro" id="IPR021336">
    <property type="entry name" value="DUF2949"/>
</dbReference>
<accession>A0A2T1LUR1</accession>
<proteinExistence type="predicted"/>
<organism evidence="1 2">
    <name type="scientific">Aphanothece hegewaldii CCALA 016</name>
    <dbReference type="NCBI Taxonomy" id="2107694"/>
    <lineage>
        <taxon>Bacteria</taxon>
        <taxon>Bacillati</taxon>
        <taxon>Cyanobacteriota</taxon>
        <taxon>Cyanophyceae</taxon>
        <taxon>Oscillatoriophycideae</taxon>
        <taxon>Chroococcales</taxon>
        <taxon>Aphanothecaceae</taxon>
        <taxon>Aphanothece</taxon>
    </lineage>
</organism>
<sequence>MEAQQEQLLLQFLTQEMDIPCQSLERVVRQCDAAAGSLPIILWQYGFINIHQLQQVFDWLDTSYLAG</sequence>
<evidence type="ECO:0000313" key="2">
    <source>
        <dbReference type="Proteomes" id="UP000239001"/>
    </source>
</evidence>